<dbReference type="Proteomes" id="UP001172457">
    <property type="component" value="Chromosome 7"/>
</dbReference>
<dbReference type="InterPro" id="IPR012337">
    <property type="entry name" value="RNaseH-like_sf"/>
</dbReference>
<dbReference type="SUPFAM" id="SSF53098">
    <property type="entry name" value="Ribonuclease H-like"/>
    <property type="match status" value="1"/>
</dbReference>
<dbReference type="AlphaFoldDB" id="A0AA38T1V8"/>
<dbReference type="CDD" id="cd09272">
    <property type="entry name" value="RNase_HI_RT_Ty1"/>
    <property type="match status" value="1"/>
</dbReference>
<dbReference type="Pfam" id="PF07727">
    <property type="entry name" value="RVT_2"/>
    <property type="match status" value="1"/>
</dbReference>
<organism evidence="4 5">
    <name type="scientific">Centaurea solstitialis</name>
    <name type="common">yellow star-thistle</name>
    <dbReference type="NCBI Taxonomy" id="347529"/>
    <lineage>
        <taxon>Eukaryota</taxon>
        <taxon>Viridiplantae</taxon>
        <taxon>Streptophyta</taxon>
        <taxon>Embryophyta</taxon>
        <taxon>Tracheophyta</taxon>
        <taxon>Spermatophyta</taxon>
        <taxon>Magnoliopsida</taxon>
        <taxon>eudicotyledons</taxon>
        <taxon>Gunneridae</taxon>
        <taxon>Pentapetalae</taxon>
        <taxon>asterids</taxon>
        <taxon>campanulids</taxon>
        <taxon>Asterales</taxon>
        <taxon>Asteraceae</taxon>
        <taxon>Carduoideae</taxon>
        <taxon>Cardueae</taxon>
        <taxon>Centaureinae</taxon>
        <taxon>Centaurea</taxon>
    </lineage>
</organism>
<reference evidence="4" key="1">
    <citation type="submission" date="2023-03" db="EMBL/GenBank/DDBJ databases">
        <title>Chromosome-scale reference genome and RAD-based genetic map of yellow starthistle (Centaurea solstitialis) reveal putative structural variation and QTLs associated with invader traits.</title>
        <authorList>
            <person name="Reatini B."/>
            <person name="Cang F.A."/>
            <person name="Jiang Q."/>
            <person name="Mckibben M.T.W."/>
            <person name="Barker M.S."/>
            <person name="Rieseberg L.H."/>
            <person name="Dlugosch K.M."/>
        </authorList>
    </citation>
    <scope>NUCLEOTIDE SEQUENCE</scope>
    <source>
        <strain evidence="4">CAN-66</strain>
        <tissue evidence="4">Leaf</tissue>
    </source>
</reference>
<evidence type="ECO:0000313" key="4">
    <source>
        <dbReference type="EMBL" id="KAJ9542648.1"/>
    </source>
</evidence>
<feature type="region of interest" description="Disordered" evidence="1">
    <location>
        <begin position="121"/>
        <end position="180"/>
    </location>
</feature>
<dbReference type="Pfam" id="PF25597">
    <property type="entry name" value="SH3_retrovirus"/>
    <property type="match status" value="1"/>
</dbReference>
<evidence type="ECO:0000259" key="2">
    <source>
        <dbReference type="Pfam" id="PF07727"/>
    </source>
</evidence>
<proteinExistence type="predicted"/>
<dbReference type="InterPro" id="IPR013103">
    <property type="entry name" value="RVT_2"/>
</dbReference>
<dbReference type="PANTHER" id="PTHR11439:SF493">
    <property type="entry name" value="REVERSE TRANSCRIPTASE TY1_COPIA-TYPE DOMAIN-CONTAINING PROTEIN"/>
    <property type="match status" value="1"/>
</dbReference>
<dbReference type="SUPFAM" id="SSF56672">
    <property type="entry name" value="DNA/RNA polymerases"/>
    <property type="match status" value="1"/>
</dbReference>
<keyword evidence="5" id="KW-1185">Reference proteome</keyword>
<comment type="caution">
    <text evidence="4">The sequence shown here is derived from an EMBL/GenBank/DDBJ whole genome shotgun (WGS) entry which is preliminary data.</text>
</comment>
<evidence type="ECO:0000259" key="3">
    <source>
        <dbReference type="Pfam" id="PF25597"/>
    </source>
</evidence>
<name>A0AA38T1V8_9ASTR</name>
<sequence>MGRSMMTASKLPKEFWAEGVATAVYLLNISPTKAVMNRTPYEAWKGRKPRVSHLRIFGCIAYALVTSPSRSKLDEKSQKCIFVGYSSQSKAYRLYNPMSGKVIISRDVKFNEQETWIWNSPEPGVIEIPDNTAGPPEPNPPSPSNNTPSNSIPPSSSNNNIPPSSPNNNGSKSSNSNTSSFAYDHTPKKFRSLADIYASCRFSLLASDPMYFDEAVESEEWKEAMNEEILVIRKNNTWELVDLPEGKNVTKLKWVYHTKYRADGTIQKHKARLVAKGYAQEEGVDFGETFSPVARFETVRTFLALAAQLQWPVYQLDVKSAFLNGELEEEVYVAQPEGYAVNGCEDKVYKLKKALYGLKQAPRAWYSKIDSYFLENGFERSKNEPTLYVKKRGTDFLVLCLYVDDMIYMGSCESIVAEFKSSVMEKFEISDLGLLHYFLGLKVNQCVDGIFISQHKYAVDLLKRFNMLDCNPTSTPMNVNESLRANDGTDLASARFFRRIVGGLNYLSHTRPDIAFSVSAISRFMHNPTVHHLGAAKRIICYVMGTIDHGIWYSKVSNPRLVGYTDSDWAGSLDDRKSTSGHVFSLGSGAISWSSKKQGIVALSSSEAEYVAATASACQAVWLRRLLADFGQVQEGATQIYCDNKVMIAMSKNPTFHSRTKHIDIRYHFLRDLIAKGIIELKHCGTRQQVADVLTKSLPNVKHDSFKVKMGVT</sequence>
<feature type="domain" description="Reverse transcriptase Ty1/copia-type" evidence="2">
    <location>
        <begin position="235"/>
        <end position="477"/>
    </location>
</feature>
<dbReference type="InterPro" id="IPR057670">
    <property type="entry name" value="SH3_retrovirus"/>
</dbReference>
<feature type="compositionally biased region" description="Low complexity" evidence="1">
    <location>
        <begin position="144"/>
        <end position="180"/>
    </location>
</feature>
<accession>A0AA38T1V8</accession>
<dbReference type="InterPro" id="IPR043502">
    <property type="entry name" value="DNA/RNA_pol_sf"/>
</dbReference>
<evidence type="ECO:0008006" key="6">
    <source>
        <dbReference type="Google" id="ProtNLM"/>
    </source>
</evidence>
<feature type="domain" description="Retroviral polymerase SH3-like" evidence="3">
    <location>
        <begin position="59"/>
        <end position="121"/>
    </location>
</feature>
<protein>
    <recommendedName>
        <fullName evidence="6">Reverse transcriptase Ty1/copia-type domain-containing protein</fullName>
    </recommendedName>
</protein>
<gene>
    <name evidence="4" type="ORF">OSB04_029154</name>
</gene>
<evidence type="ECO:0000256" key="1">
    <source>
        <dbReference type="SAM" id="MobiDB-lite"/>
    </source>
</evidence>
<dbReference type="PANTHER" id="PTHR11439">
    <property type="entry name" value="GAG-POL-RELATED RETROTRANSPOSON"/>
    <property type="match status" value="1"/>
</dbReference>
<dbReference type="EMBL" id="JARYMX010000007">
    <property type="protein sequence ID" value="KAJ9542648.1"/>
    <property type="molecule type" value="Genomic_DNA"/>
</dbReference>
<evidence type="ECO:0000313" key="5">
    <source>
        <dbReference type="Proteomes" id="UP001172457"/>
    </source>
</evidence>